<reference evidence="3 4" key="1">
    <citation type="journal article" date="2019" name="Nat. Ecol. Evol.">
        <title>Megaphylogeny resolves global patterns of mushroom evolution.</title>
        <authorList>
            <person name="Varga T."/>
            <person name="Krizsan K."/>
            <person name="Foldi C."/>
            <person name="Dima B."/>
            <person name="Sanchez-Garcia M."/>
            <person name="Sanchez-Ramirez S."/>
            <person name="Szollosi G.J."/>
            <person name="Szarkandi J.G."/>
            <person name="Papp V."/>
            <person name="Albert L."/>
            <person name="Andreopoulos W."/>
            <person name="Angelini C."/>
            <person name="Antonin V."/>
            <person name="Barry K.W."/>
            <person name="Bougher N.L."/>
            <person name="Buchanan P."/>
            <person name="Buyck B."/>
            <person name="Bense V."/>
            <person name="Catcheside P."/>
            <person name="Chovatia M."/>
            <person name="Cooper J."/>
            <person name="Damon W."/>
            <person name="Desjardin D."/>
            <person name="Finy P."/>
            <person name="Geml J."/>
            <person name="Haridas S."/>
            <person name="Hughes K."/>
            <person name="Justo A."/>
            <person name="Karasinski D."/>
            <person name="Kautmanova I."/>
            <person name="Kiss B."/>
            <person name="Kocsube S."/>
            <person name="Kotiranta H."/>
            <person name="LaButti K.M."/>
            <person name="Lechner B.E."/>
            <person name="Liimatainen K."/>
            <person name="Lipzen A."/>
            <person name="Lukacs Z."/>
            <person name="Mihaltcheva S."/>
            <person name="Morgado L.N."/>
            <person name="Niskanen T."/>
            <person name="Noordeloos M.E."/>
            <person name="Ohm R.A."/>
            <person name="Ortiz-Santana B."/>
            <person name="Ovrebo C."/>
            <person name="Racz N."/>
            <person name="Riley R."/>
            <person name="Savchenko A."/>
            <person name="Shiryaev A."/>
            <person name="Soop K."/>
            <person name="Spirin V."/>
            <person name="Szebenyi C."/>
            <person name="Tomsovsky M."/>
            <person name="Tulloss R.E."/>
            <person name="Uehling J."/>
            <person name="Grigoriev I.V."/>
            <person name="Vagvolgyi C."/>
            <person name="Papp T."/>
            <person name="Martin F.M."/>
            <person name="Miettinen O."/>
            <person name="Hibbett D.S."/>
            <person name="Nagy L.G."/>
        </authorList>
    </citation>
    <scope>NUCLEOTIDE SEQUENCE [LARGE SCALE GENOMIC DNA]</scope>
    <source>
        <strain evidence="3 4">FP101781</strain>
    </source>
</reference>
<feature type="region of interest" description="Disordered" evidence="2">
    <location>
        <begin position="70"/>
        <end position="166"/>
    </location>
</feature>
<feature type="region of interest" description="Disordered" evidence="2">
    <location>
        <begin position="20"/>
        <end position="48"/>
    </location>
</feature>
<evidence type="ECO:0000256" key="2">
    <source>
        <dbReference type="SAM" id="MobiDB-lite"/>
    </source>
</evidence>
<protein>
    <submittedName>
        <fullName evidence="3">Uncharacterized protein</fullName>
    </submittedName>
</protein>
<evidence type="ECO:0000256" key="1">
    <source>
        <dbReference type="SAM" id="Coils"/>
    </source>
</evidence>
<feature type="region of interest" description="Disordered" evidence="2">
    <location>
        <begin position="510"/>
        <end position="592"/>
    </location>
</feature>
<feature type="compositionally biased region" description="Pro residues" evidence="2">
    <location>
        <begin position="150"/>
        <end position="162"/>
    </location>
</feature>
<feature type="coiled-coil region" evidence="1">
    <location>
        <begin position="606"/>
        <end position="666"/>
    </location>
</feature>
<feature type="region of interest" description="Disordered" evidence="2">
    <location>
        <begin position="329"/>
        <end position="352"/>
    </location>
</feature>
<proteinExistence type="predicted"/>
<accession>A0A4Y7SR11</accession>
<feature type="compositionally biased region" description="Polar residues" evidence="2">
    <location>
        <begin position="74"/>
        <end position="85"/>
    </location>
</feature>
<organism evidence="3 4">
    <name type="scientific">Coprinellus micaceus</name>
    <name type="common">Glistening ink-cap mushroom</name>
    <name type="synonym">Coprinus micaceus</name>
    <dbReference type="NCBI Taxonomy" id="71717"/>
    <lineage>
        <taxon>Eukaryota</taxon>
        <taxon>Fungi</taxon>
        <taxon>Dikarya</taxon>
        <taxon>Basidiomycota</taxon>
        <taxon>Agaricomycotina</taxon>
        <taxon>Agaricomycetes</taxon>
        <taxon>Agaricomycetidae</taxon>
        <taxon>Agaricales</taxon>
        <taxon>Agaricineae</taxon>
        <taxon>Psathyrellaceae</taxon>
        <taxon>Coprinellus</taxon>
    </lineage>
</organism>
<gene>
    <name evidence="3" type="ORF">FA13DRAFT_1739338</name>
</gene>
<name>A0A4Y7SR11_COPMI</name>
<evidence type="ECO:0000313" key="3">
    <source>
        <dbReference type="EMBL" id="TEB24296.1"/>
    </source>
</evidence>
<dbReference type="EMBL" id="QPFP01000068">
    <property type="protein sequence ID" value="TEB24296.1"/>
    <property type="molecule type" value="Genomic_DNA"/>
</dbReference>
<feature type="region of interest" description="Disordered" evidence="2">
    <location>
        <begin position="219"/>
        <end position="239"/>
    </location>
</feature>
<evidence type="ECO:0000313" key="4">
    <source>
        <dbReference type="Proteomes" id="UP000298030"/>
    </source>
</evidence>
<comment type="caution">
    <text evidence="3">The sequence shown here is derived from an EMBL/GenBank/DDBJ whole genome shotgun (WGS) entry which is preliminary data.</text>
</comment>
<dbReference type="Proteomes" id="UP000298030">
    <property type="component" value="Unassembled WGS sequence"/>
</dbReference>
<feature type="compositionally biased region" description="Polar residues" evidence="2">
    <location>
        <begin position="539"/>
        <end position="553"/>
    </location>
</feature>
<feature type="region of interest" description="Disordered" evidence="2">
    <location>
        <begin position="180"/>
        <end position="201"/>
    </location>
</feature>
<keyword evidence="1" id="KW-0175">Coiled coil</keyword>
<dbReference type="AlphaFoldDB" id="A0A4Y7SR11"/>
<keyword evidence="4" id="KW-1185">Reference proteome</keyword>
<sequence length="669" mass="73761">MEDMGACSTQFLLRELELSREPPESISARSLGQAAEVLSTPRKTRISSPRFSPEFVYRSARGSSSMYVDAIGSLGTTSPEPTTGDGQHVSLGRQDSSINDKNAALTAPSPSQRQESAEVAEVESQLWGAPRDNASSSALREHDAAQCRTPPRPANPFHPPSVPISTHHERPQALEVQVPSNRDPINASPHSPNRSPPGDRQLQQIQATLSEEFPLAVNQDQDVEQREETSQSVGTQPHIPGELPTHDEFLPQWVKTTSAFLLSLAKRILLHFIPLLPSTLWSFVKSTAFLLLSLAHVFFVIAIPKICVTLRDGLIRGYTWCTRRRPTPIPTRPISEGPTPGPRDSEPTTPNIPHVLPRSRCSHCLSDFASHTIIHCPRGHAACVDCLSSHTTRQVAYLADGSSAEVVCLHPSGCRQPFEVGVLSKLFDLVHNASISGVQPSVPGRREVEVKVKVEENEDREFMLSDESDVSARIEDAISRCNVSLRMHRAIESEPTEAYTSAHVYRDHADSNSDVEDYSQSVSAWGGLGQSRGEGSATPGPSTPTQQRLQTPVQLVPRVRREFFTAPPPDSPRRPESLGRQRAASAVPQKAKVPENQTLKSLKYDLGEARRIKKNTQKRLKMAEDAHASRPTVVTEAKLELETRLYQEHEEAVLQAEEDVKVYESGLWP</sequence>